<gene>
    <name evidence="2" type="ORF">PAXINDRAFT_156404</name>
</gene>
<dbReference type="EMBL" id="KN819349">
    <property type="protein sequence ID" value="KIJ13661.1"/>
    <property type="molecule type" value="Genomic_DNA"/>
</dbReference>
<reference evidence="3" key="2">
    <citation type="submission" date="2015-01" db="EMBL/GenBank/DDBJ databases">
        <title>Evolutionary Origins and Diversification of the Mycorrhizal Mutualists.</title>
        <authorList>
            <consortium name="DOE Joint Genome Institute"/>
            <consortium name="Mycorrhizal Genomics Consortium"/>
            <person name="Kohler A."/>
            <person name="Kuo A."/>
            <person name="Nagy L.G."/>
            <person name="Floudas D."/>
            <person name="Copeland A."/>
            <person name="Barry K.W."/>
            <person name="Cichocki N."/>
            <person name="Veneault-Fourrey C."/>
            <person name="LaButti K."/>
            <person name="Lindquist E.A."/>
            <person name="Lipzen A."/>
            <person name="Lundell T."/>
            <person name="Morin E."/>
            <person name="Murat C."/>
            <person name="Riley R."/>
            <person name="Ohm R."/>
            <person name="Sun H."/>
            <person name="Tunlid A."/>
            <person name="Henrissat B."/>
            <person name="Grigoriev I.V."/>
            <person name="Hibbett D.S."/>
            <person name="Martin F."/>
        </authorList>
    </citation>
    <scope>NUCLEOTIDE SEQUENCE [LARGE SCALE GENOMIC DNA]</scope>
    <source>
        <strain evidence="3">ATCC 200175</strain>
    </source>
</reference>
<dbReference type="HOGENOM" id="CLU_423943_0_0_1"/>
<feature type="domain" description="CxC2-like cysteine cluster KDZ transposase-associated" evidence="1">
    <location>
        <begin position="168"/>
        <end position="218"/>
    </location>
</feature>
<dbReference type="Pfam" id="PF18803">
    <property type="entry name" value="CxC2"/>
    <property type="match status" value="1"/>
</dbReference>
<accession>A0A0C9U306</accession>
<proteinExistence type="predicted"/>
<dbReference type="OrthoDB" id="3257768at2759"/>
<evidence type="ECO:0000259" key="1">
    <source>
        <dbReference type="Pfam" id="PF18803"/>
    </source>
</evidence>
<dbReference type="Proteomes" id="UP000053647">
    <property type="component" value="Unassembled WGS sequence"/>
</dbReference>
<evidence type="ECO:0000313" key="2">
    <source>
        <dbReference type="EMBL" id="KIJ13661.1"/>
    </source>
</evidence>
<organism evidence="2 3">
    <name type="scientific">Paxillus involutus ATCC 200175</name>
    <dbReference type="NCBI Taxonomy" id="664439"/>
    <lineage>
        <taxon>Eukaryota</taxon>
        <taxon>Fungi</taxon>
        <taxon>Dikarya</taxon>
        <taxon>Basidiomycota</taxon>
        <taxon>Agaricomycotina</taxon>
        <taxon>Agaricomycetes</taxon>
        <taxon>Agaricomycetidae</taxon>
        <taxon>Boletales</taxon>
        <taxon>Paxilineae</taxon>
        <taxon>Paxillaceae</taxon>
        <taxon>Paxillus</taxon>
    </lineage>
</organism>
<name>A0A0C9U306_PAXIN</name>
<sequence>MSKRKGNESSSQPKKTQLMAVDEHGHNVSTVRNHQLQQTKNGQLAARRSTTLTVIVQPPPNIISQTMLETEVEALDVPSVPQAAPPKQKWQQKATNAIHLSDLLYSFDWLPLRPVFLDKLLQHEALGSDLTHMCSSCSAEPGLFRCKDCILGSVLCASCLLGAHEKLLLHHIELLWVGWYPASTMKPHMTFSFQYLNFFNELMLQGKISMFDFYHSVLWYSNGSRVKDLKNHYSEMSRVVRQWRHLISLKCSGCAHISDGIESTPPGGLAVKCPACPHPDKNPPQDWKTGEKAKGTFQSTTMGFGEQKESKIGYLASGTGAVMCGCHTFVHRNGVADLQKGDVCNQAARIGLQDQMAWENDMLKPNPFYEPVIHTTRANVHFKLAEEEAADAAWGILLLHEVTLSAWAHVGLDLEEQKAVLQGQFAGLQGKATPTQHAMFQDKQNILRHHIENWRGIQQSFTHRSSSYIFPKQMMLWKKSIITATSFKDSISSRRQTFPHAERYRRAYEALCSLDLEGNWRDQIRELKPEHVSGPGAVDGESEGHREPSWIWQVAQVFILPTSSTSSDSSDAPLSKVELNEGVHIEWTRTWVWAEHWREEKELVAEEIFGGFTLVTWFQNWLTRLMWHQFSKSAGKCKDQDFWTPQ</sequence>
<keyword evidence="3" id="KW-1185">Reference proteome</keyword>
<evidence type="ECO:0000313" key="3">
    <source>
        <dbReference type="Proteomes" id="UP000053647"/>
    </source>
</evidence>
<reference evidence="2 3" key="1">
    <citation type="submission" date="2014-06" db="EMBL/GenBank/DDBJ databases">
        <authorList>
            <consortium name="DOE Joint Genome Institute"/>
            <person name="Kuo A."/>
            <person name="Kohler A."/>
            <person name="Nagy L.G."/>
            <person name="Floudas D."/>
            <person name="Copeland A."/>
            <person name="Barry K.W."/>
            <person name="Cichocki N."/>
            <person name="Veneault-Fourrey C."/>
            <person name="LaButti K."/>
            <person name="Lindquist E.A."/>
            <person name="Lipzen A."/>
            <person name="Lundell T."/>
            <person name="Morin E."/>
            <person name="Murat C."/>
            <person name="Sun H."/>
            <person name="Tunlid A."/>
            <person name="Henrissat B."/>
            <person name="Grigoriev I.V."/>
            <person name="Hibbett D.S."/>
            <person name="Martin F."/>
            <person name="Nordberg H.P."/>
            <person name="Cantor M.N."/>
            <person name="Hua S.X."/>
        </authorList>
    </citation>
    <scope>NUCLEOTIDE SEQUENCE [LARGE SCALE GENOMIC DNA]</scope>
    <source>
        <strain evidence="2 3">ATCC 200175</strain>
    </source>
</reference>
<protein>
    <recommendedName>
        <fullName evidence="1">CxC2-like cysteine cluster KDZ transposase-associated domain-containing protein</fullName>
    </recommendedName>
</protein>
<dbReference type="CDD" id="cd19757">
    <property type="entry name" value="Bbox1"/>
    <property type="match status" value="1"/>
</dbReference>
<dbReference type="AlphaFoldDB" id="A0A0C9U306"/>
<dbReference type="InterPro" id="IPR041457">
    <property type="entry name" value="CxC2_KDZ-assoc"/>
</dbReference>